<evidence type="ECO:0000313" key="4">
    <source>
        <dbReference type="Proteomes" id="UP000063789"/>
    </source>
</evidence>
<feature type="region of interest" description="Disordered" evidence="1">
    <location>
        <begin position="35"/>
        <end position="55"/>
    </location>
</feature>
<feature type="signal peptide" evidence="2">
    <location>
        <begin position="1"/>
        <end position="34"/>
    </location>
</feature>
<dbReference type="Gene3D" id="3.40.50.1820">
    <property type="entry name" value="alpha/beta hydrolase"/>
    <property type="match status" value="1"/>
</dbReference>
<dbReference type="InterPro" id="IPR000801">
    <property type="entry name" value="Esterase-like"/>
</dbReference>
<dbReference type="SUPFAM" id="SSF53474">
    <property type="entry name" value="alpha/beta-Hydrolases"/>
    <property type="match status" value="1"/>
</dbReference>
<accession>A0A0N9N6Y2</accession>
<reference evidence="3 4" key="2">
    <citation type="journal article" date="2017" name="Int. J. Syst. Evol. Microbiol.">
        <title>Gordonia phthalatica sp. nov., a di-n-butyl phthalate-degrading bacterium isolated from activated sludge.</title>
        <authorList>
            <person name="Jin D."/>
            <person name="Kong X."/>
            <person name="Jia M."/>
            <person name="Yu X."/>
            <person name="Wang X."/>
            <person name="Zhuang X."/>
            <person name="Deng Y."/>
            <person name="Bai Z."/>
        </authorList>
    </citation>
    <scope>NUCLEOTIDE SEQUENCE [LARGE SCALE GENOMIC DNA]</scope>
    <source>
        <strain evidence="3 4">QH-11</strain>
    </source>
</reference>
<protein>
    <submittedName>
        <fullName evidence="3">Esterase</fullName>
    </submittedName>
</protein>
<dbReference type="GO" id="GO:0016747">
    <property type="term" value="F:acyltransferase activity, transferring groups other than amino-acyl groups"/>
    <property type="evidence" value="ECO:0007669"/>
    <property type="project" value="TreeGrafter"/>
</dbReference>
<sequence length="361" mass="38317">MGRKGFAVRNVSSRAAVLASVFAVVIAGAGVASAEPATTTPSTTAPGASTSTEPTTAKLPARMVSLTKVSPTESLAEVYSGAMGRTIQLNVLRPTDSDAPAPILYLLNGAGGGEDAATWRAKTDYKRFFADKHVNVVTPVGGAFSYYTDWQKDDPVLGRNKWQTFLTEELPPLLDTALNATGANAIAGISMSGTSVFNLAIAAPKLYRSVAAYSGCARTSDPLGQAYIRTVIGDRGRGDVTNMWGPLDGPGWRDNDPYLHVSALKGVKVYMTSGTGLPGRYDTLDSRLIDGDPAVLMDQVLMGGVIEAAVRSCTTQMEQALKSAKVDTTVINRPLGTHSWEYWQKDLHTTWPMIAKDLGIG</sequence>
<organism evidence="3 4">
    <name type="scientific">Gordonia phthalatica</name>
    <dbReference type="NCBI Taxonomy" id="1136941"/>
    <lineage>
        <taxon>Bacteria</taxon>
        <taxon>Bacillati</taxon>
        <taxon>Actinomycetota</taxon>
        <taxon>Actinomycetes</taxon>
        <taxon>Mycobacteriales</taxon>
        <taxon>Gordoniaceae</taxon>
        <taxon>Gordonia</taxon>
    </lineage>
</organism>
<evidence type="ECO:0000313" key="3">
    <source>
        <dbReference type="EMBL" id="ALG83664.1"/>
    </source>
</evidence>
<dbReference type="AlphaFoldDB" id="A0A0N9N6Y2"/>
<feature type="chain" id="PRO_5006037876" evidence="2">
    <location>
        <begin position="35"/>
        <end position="361"/>
    </location>
</feature>
<reference evidence="4" key="1">
    <citation type="submission" date="2015-06" db="EMBL/GenBank/DDBJ databases">
        <title>Complete genome sequence and metabolic analysis of phthalate degradation pathway in Gordonia sp. QH-11.</title>
        <authorList>
            <person name="Jin D."/>
            <person name="Kong X."/>
            <person name="Bai Z."/>
        </authorList>
    </citation>
    <scope>NUCLEOTIDE SEQUENCE [LARGE SCALE GENOMIC DNA]</scope>
    <source>
        <strain evidence="4">QH-11</strain>
    </source>
</reference>
<keyword evidence="2" id="KW-0732">Signal</keyword>
<dbReference type="OrthoDB" id="4510758at2"/>
<dbReference type="STRING" id="1136941.ACH46_03035"/>
<proteinExistence type="predicted"/>
<dbReference type="RefSeq" id="WP_062391619.1">
    <property type="nucleotide sequence ID" value="NZ_CP011853.1"/>
</dbReference>
<keyword evidence="4" id="KW-1185">Reference proteome</keyword>
<dbReference type="Proteomes" id="UP000063789">
    <property type="component" value="Chromosome"/>
</dbReference>
<dbReference type="InterPro" id="IPR029058">
    <property type="entry name" value="AB_hydrolase_fold"/>
</dbReference>
<name>A0A0N9N6Y2_9ACTN</name>
<evidence type="ECO:0000256" key="2">
    <source>
        <dbReference type="SAM" id="SignalP"/>
    </source>
</evidence>
<dbReference type="Pfam" id="PF00756">
    <property type="entry name" value="Esterase"/>
    <property type="match status" value="1"/>
</dbReference>
<dbReference type="PATRIC" id="fig|1136941.3.peg.613"/>
<gene>
    <name evidence="3" type="ORF">ACH46_03035</name>
</gene>
<dbReference type="PANTHER" id="PTHR48098:SF1">
    <property type="entry name" value="DIACYLGLYCEROL ACYLTRANSFERASE_MYCOLYLTRANSFERASE AG85A"/>
    <property type="match status" value="1"/>
</dbReference>
<dbReference type="InterPro" id="IPR050583">
    <property type="entry name" value="Mycobacterial_A85_antigen"/>
</dbReference>
<dbReference type="KEGG" id="goq:ACH46_03035"/>
<evidence type="ECO:0000256" key="1">
    <source>
        <dbReference type="SAM" id="MobiDB-lite"/>
    </source>
</evidence>
<dbReference type="PANTHER" id="PTHR48098">
    <property type="entry name" value="ENTEROCHELIN ESTERASE-RELATED"/>
    <property type="match status" value="1"/>
</dbReference>
<dbReference type="EMBL" id="CP011853">
    <property type="protein sequence ID" value="ALG83664.1"/>
    <property type="molecule type" value="Genomic_DNA"/>
</dbReference>